<dbReference type="AlphaFoldDB" id="A0ABD1LA54"/>
<accession>A0ABD1LA54</accession>
<protein>
    <submittedName>
        <fullName evidence="1">Uncharacterized protein</fullName>
    </submittedName>
</protein>
<dbReference type="Proteomes" id="UP001603857">
    <property type="component" value="Unassembled WGS sequence"/>
</dbReference>
<evidence type="ECO:0000313" key="1">
    <source>
        <dbReference type="EMBL" id="KAL2320404.1"/>
    </source>
</evidence>
<reference evidence="1 2" key="1">
    <citation type="submission" date="2024-08" db="EMBL/GenBank/DDBJ databases">
        <title>Insights into the chromosomal genome structure of Flemingia macrophylla.</title>
        <authorList>
            <person name="Ding Y."/>
            <person name="Zhao Y."/>
            <person name="Bi W."/>
            <person name="Wu M."/>
            <person name="Zhao G."/>
            <person name="Gong Y."/>
            <person name="Li W."/>
            <person name="Zhang P."/>
        </authorList>
    </citation>
    <scope>NUCLEOTIDE SEQUENCE [LARGE SCALE GENOMIC DNA]</scope>
    <source>
        <strain evidence="1">DYQJB</strain>
        <tissue evidence="1">Leaf</tissue>
    </source>
</reference>
<organism evidence="1 2">
    <name type="scientific">Flemingia macrophylla</name>
    <dbReference type="NCBI Taxonomy" id="520843"/>
    <lineage>
        <taxon>Eukaryota</taxon>
        <taxon>Viridiplantae</taxon>
        <taxon>Streptophyta</taxon>
        <taxon>Embryophyta</taxon>
        <taxon>Tracheophyta</taxon>
        <taxon>Spermatophyta</taxon>
        <taxon>Magnoliopsida</taxon>
        <taxon>eudicotyledons</taxon>
        <taxon>Gunneridae</taxon>
        <taxon>Pentapetalae</taxon>
        <taxon>rosids</taxon>
        <taxon>fabids</taxon>
        <taxon>Fabales</taxon>
        <taxon>Fabaceae</taxon>
        <taxon>Papilionoideae</taxon>
        <taxon>50 kb inversion clade</taxon>
        <taxon>NPAAA clade</taxon>
        <taxon>indigoferoid/millettioid clade</taxon>
        <taxon>Phaseoleae</taxon>
        <taxon>Flemingia</taxon>
    </lineage>
</organism>
<gene>
    <name evidence="1" type="ORF">Fmac_029373</name>
</gene>
<sequence length="106" mass="11642">MALRIVTCSESNCLCRFDASSKASVVTNSSRILANIIFLKSLLCFSKVREFSIDSCLRRSNVSRSMRSRCCANKTPSLFLCAFDVIGFLSLSCDLLGLTTSPETLV</sequence>
<evidence type="ECO:0000313" key="2">
    <source>
        <dbReference type="Proteomes" id="UP001603857"/>
    </source>
</evidence>
<name>A0ABD1LA54_9FABA</name>
<proteinExistence type="predicted"/>
<dbReference type="EMBL" id="JBGMDY010000010">
    <property type="protein sequence ID" value="KAL2320404.1"/>
    <property type="molecule type" value="Genomic_DNA"/>
</dbReference>
<keyword evidence="2" id="KW-1185">Reference proteome</keyword>
<comment type="caution">
    <text evidence="1">The sequence shown here is derived from an EMBL/GenBank/DDBJ whole genome shotgun (WGS) entry which is preliminary data.</text>
</comment>